<dbReference type="NCBIfam" id="TIGR02153">
    <property type="entry name" value="gatD_arch"/>
    <property type="match status" value="1"/>
</dbReference>
<keyword evidence="12" id="KW-0808">Transferase</keyword>
<evidence type="ECO:0000256" key="1">
    <source>
        <dbReference type="ARBA" id="ARBA00022598"/>
    </source>
</evidence>
<feature type="domain" description="GatD N-terminal" evidence="11">
    <location>
        <begin position="12"/>
        <end position="67"/>
    </location>
</feature>
<comment type="similarity">
    <text evidence="5 8">Belongs to the asparaginase 1 family. GatD subfamily.</text>
</comment>
<evidence type="ECO:0000259" key="9">
    <source>
        <dbReference type="Pfam" id="PF00710"/>
    </source>
</evidence>
<dbReference type="InterPro" id="IPR006034">
    <property type="entry name" value="Asparaginase/glutaminase-like"/>
</dbReference>
<dbReference type="PRINTS" id="PR00139">
    <property type="entry name" value="ASNGLNASE"/>
</dbReference>
<dbReference type="Gene3D" id="2.30.30.520">
    <property type="match status" value="1"/>
</dbReference>
<comment type="catalytic activity">
    <reaction evidence="5 8">
        <text>L-glutamyl-tRNA(Gln) + L-glutamine + ATP + H2O = L-glutaminyl-tRNA(Gln) + L-glutamate + ADP + phosphate + H(+)</text>
        <dbReference type="Rhea" id="RHEA:17521"/>
        <dbReference type="Rhea" id="RHEA-COMP:9681"/>
        <dbReference type="Rhea" id="RHEA-COMP:9684"/>
        <dbReference type="ChEBI" id="CHEBI:15377"/>
        <dbReference type="ChEBI" id="CHEBI:15378"/>
        <dbReference type="ChEBI" id="CHEBI:29985"/>
        <dbReference type="ChEBI" id="CHEBI:30616"/>
        <dbReference type="ChEBI" id="CHEBI:43474"/>
        <dbReference type="ChEBI" id="CHEBI:58359"/>
        <dbReference type="ChEBI" id="CHEBI:78520"/>
        <dbReference type="ChEBI" id="CHEBI:78521"/>
        <dbReference type="ChEBI" id="CHEBI:456216"/>
    </reaction>
</comment>
<dbReference type="CDD" id="cd08962">
    <property type="entry name" value="GatD"/>
    <property type="match status" value="1"/>
</dbReference>
<dbReference type="PANTHER" id="PTHR11707:SF28">
    <property type="entry name" value="60 KDA LYSOPHOSPHOLIPASE"/>
    <property type="match status" value="1"/>
</dbReference>
<feature type="active site" evidence="5">
    <location>
        <position position="251"/>
    </location>
</feature>
<evidence type="ECO:0000259" key="10">
    <source>
        <dbReference type="Pfam" id="PF17763"/>
    </source>
</evidence>
<dbReference type="InterPro" id="IPR040918">
    <property type="entry name" value="GatD_N"/>
</dbReference>
<dbReference type="Proteomes" id="UP000266622">
    <property type="component" value="Unassembled WGS sequence"/>
</dbReference>
<comment type="subunit">
    <text evidence="5 8">Heterodimer of GatD and GatE.</text>
</comment>
<keyword evidence="3 5" id="KW-0067">ATP-binding</keyword>
<feature type="domain" description="Asparaginase/glutaminase C-terminal" evidence="10">
    <location>
        <begin position="302"/>
        <end position="414"/>
    </location>
</feature>
<gene>
    <name evidence="5" type="primary">gatD</name>
    <name evidence="12" type="ORF">BXU00_00855</name>
</gene>
<dbReference type="Gene3D" id="3.40.50.40">
    <property type="match status" value="1"/>
</dbReference>
<feature type="domain" description="L-asparaginase N-terminal" evidence="9">
    <location>
        <begin position="88"/>
        <end position="277"/>
    </location>
</feature>
<dbReference type="GO" id="GO:0016740">
    <property type="term" value="F:transferase activity"/>
    <property type="evidence" value="ECO:0007669"/>
    <property type="project" value="UniProtKB-KW"/>
</dbReference>
<dbReference type="GO" id="GO:0005524">
    <property type="term" value="F:ATP binding"/>
    <property type="evidence" value="ECO:0007669"/>
    <property type="project" value="UniProtKB-KW"/>
</dbReference>
<dbReference type="SUPFAM" id="SSF141300">
    <property type="entry name" value="GatD N-terminal domain-like"/>
    <property type="match status" value="1"/>
</dbReference>
<organism evidence="12 13">
    <name type="scientific">Candidatus Nanoclepta minutus</name>
    <dbReference type="NCBI Taxonomy" id="1940235"/>
    <lineage>
        <taxon>Archaea</taxon>
        <taxon>Nanobdellota</taxon>
        <taxon>Candidatus Nanoclepta</taxon>
    </lineage>
</organism>
<name>A0A397WSJ2_9ARCH</name>
<dbReference type="HAMAP" id="MF_00586">
    <property type="entry name" value="GatD"/>
    <property type="match status" value="1"/>
</dbReference>
<dbReference type="SUPFAM" id="SSF53774">
    <property type="entry name" value="Glutaminase/Asparaginase"/>
    <property type="match status" value="1"/>
</dbReference>
<dbReference type="PIRSF" id="PIRSF500175">
    <property type="entry name" value="Glu_ADT_D"/>
    <property type="match status" value="1"/>
</dbReference>
<dbReference type="NCBIfam" id="TIGR00519">
    <property type="entry name" value="asnASE_I"/>
    <property type="match status" value="1"/>
</dbReference>
<dbReference type="Pfam" id="PF00710">
    <property type="entry name" value="Asparaginase"/>
    <property type="match status" value="1"/>
</dbReference>
<dbReference type="InterPro" id="IPR027473">
    <property type="entry name" value="L-asparaginase_C"/>
</dbReference>
<dbReference type="AlphaFoldDB" id="A0A397WSJ2"/>
<feature type="active site" evidence="5">
    <location>
        <position position="173"/>
    </location>
</feature>
<feature type="active site" evidence="5 6">
    <location>
        <position position="97"/>
    </location>
</feature>
<comment type="caution">
    <text evidence="12">The sequence shown here is derived from an EMBL/GenBank/DDBJ whole genome shotgun (WGS) entry which is preliminary data.</text>
</comment>
<reference evidence="12 13" key="1">
    <citation type="journal article" date="2018" name="Syst. Appl. Microbiol.">
        <title>A new symbiotic nanoarchaeote (Candidatus Nanoclepta minutus) and its host (Zestosphaera tikiterensis gen. nov., sp. nov.) from a New Zealand hot spring.</title>
        <authorList>
            <person name="St John E."/>
            <person name="Liu Y."/>
            <person name="Podar M."/>
            <person name="Stott M.B."/>
            <person name="Meneghin J."/>
            <person name="Chen Z."/>
            <person name="Lagutin K."/>
            <person name="Mitchell K."/>
            <person name="Reysenbach A.L."/>
        </authorList>
    </citation>
    <scope>NUCLEOTIDE SEQUENCE [LARGE SCALE GENOMIC DNA]</scope>
    <source>
        <strain evidence="12">NZ3</strain>
    </source>
</reference>
<dbReference type="PIRSF" id="PIRSF001220">
    <property type="entry name" value="L-ASNase_gatD"/>
    <property type="match status" value="1"/>
</dbReference>
<dbReference type="SMART" id="SM00870">
    <property type="entry name" value="Asparaginase"/>
    <property type="match status" value="1"/>
</dbReference>
<dbReference type="InterPro" id="IPR036152">
    <property type="entry name" value="Asp/glu_Ase-like_sf"/>
</dbReference>
<dbReference type="PROSITE" id="PS51732">
    <property type="entry name" value="ASN_GLN_ASE_3"/>
    <property type="match status" value="1"/>
</dbReference>
<dbReference type="InterPro" id="IPR037152">
    <property type="entry name" value="L-asparaginase_N_sf"/>
</dbReference>
<sequence length="439" mass="50029">MSIYDKLRERGIEIGDRVRVLRDNEEIYGVLMPRYSIYEGENLLVIKLDNGYNVGIEVDENTKIDLVSKRERIVFKEEKVLFDKSKPKVSVLSTGGTIASRVDYKTGAVYPSLRTEDLIKMIPEIEGLVYLDAKQIMSKFSEDMKKSDWSLIAREVYRSMKDSYGVIVLHGTDTMSDSASALAFSIRNKSVPIIFVGSQRSSDRPSTDSYFNIKASIITALKAPFAESVVVMHGETSDSYALVHRGVKVRKMHTSRRDAFQTINDYPIAKVLVDRMELEIIGRIIRYRSNEEPVLMDKFEEKVALVKFYPGFDEGILDYFLEKKYKGIVIEGTGLGHVSNDLIPKIKELIDSGTIVTMTSQCLFGRIDMKVYSTGRLLLKAGVLPSEDMLPETAYVKLSWLLGNFKDLEEVKRLYLENLEGEINERLSLDMYPKWITNH</sequence>
<dbReference type="Gene3D" id="3.40.50.1170">
    <property type="entry name" value="L-asparaginase, N-terminal domain"/>
    <property type="match status" value="1"/>
</dbReference>
<dbReference type="PANTHER" id="PTHR11707">
    <property type="entry name" value="L-ASPARAGINASE"/>
    <property type="match status" value="1"/>
</dbReference>
<evidence type="ECO:0000259" key="11">
    <source>
        <dbReference type="Pfam" id="PF18195"/>
    </source>
</evidence>
<dbReference type="InterPro" id="IPR011878">
    <property type="entry name" value="GatD"/>
</dbReference>
<dbReference type="NCBIfam" id="NF003217">
    <property type="entry name" value="PRK04183.1"/>
    <property type="match status" value="1"/>
</dbReference>
<dbReference type="PROSITE" id="PS00144">
    <property type="entry name" value="ASN_GLN_ASE_1"/>
    <property type="match status" value="1"/>
</dbReference>
<evidence type="ECO:0000256" key="5">
    <source>
        <dbReference type="HAMAP-Rule" id="MF_00586"/>
    </source>
</evidence>
<comment type="function">
    <text evidence="5 8">Allows the formation of correctly charged Gln-tRNA(Gln) through the transamidation of misacylated Glu-tRNA(Gln) in organisms which lack glutaminyl-tRNA synthetase. The reaction takes place in the presence of glutamine and ATP through an activated gamma-phospho-Glu-tRNA(Gln). The GatDE system is specific for glutamate and does not act on aspartate.</text>
</comment>
<keyword evidence="1 5" id="KW-0436">Ligase</keyword>
<evidence type="ECO:0000256" key="2">
    <source>
        <dbReference type="ARBA" id="ARBA00022741"/>
    </source>
</evidence>
<dbReference type="GO" id="GO:0006412">
    <property type="term" value="P:translation"/>
    <property type="evidence" value="ECO:0007669"/>
    <property type="project" value="UniProtKB-UniRule"/>
</dbReference>
<evidence type="ECO:0000313" key="12">
    <source>
        <dbReference type="EMBL" id="RIB35636.1"/>
    </source>
</evidence>
<keyword evidence="2 5" id="KW-0547">Nucleotide-binding</keyword>
<evidence type="ECO:0000256" key="4">
    <source>
        <dbReference type="ARBA" id="ARBA00022917"/>
    </source>
</evidence>
<dbReference type="PROSITE" id="PS00917">
    <property type="entry name" value="ASN_GLN_ASE_2"/>
    <property type="match status" value="1"/>
</dbReference>
<evidence type="ECO:0000313" key="13">
    <source>
        <dbReference type="Proteomes" id="UP000266622"/>
    </source>
</evidence>
<dbReference type="InterPro" id="IPR037222">
    <property type="entry name" value="GatD_N_sf"/>
</dbReference>
<protein>
    <recommendedName>
        <fullName evidence="5 8">Glutamyl-tRNA(Gln) amidotransferase subunit D</fullName>
        <shortName evidence="5">Glu-ADT subunit D</shortName>
        <ecNumber evidence="5 8">6.3.5.-</ecNumber>
    </recommendedName>
</protein>
<keyword evidence="4 5" id="KW-0648">Protein biosynthesis</keyword>
<evidence type="ECO:0000256" key="7">
    <source>
        <dbReference type="PROSITE-ProRule" id="PRU10100"/>
    </source>
</evidence>
<proteinExistence type="inferred from homology"/>
<evidence type="ECO:0000256" key="8">
    <source>
        <dbReference type="RuleBase" id="RU004457"/>
    </source>
</evidence>
<dbReference type="InterPro" id="IPR020827">
    <property type="entry name" value="Asparaginase/glutaminase_AS1"/>
</dbReference>
<dbReference type="EC" id="6.3.5.-" evidence="5 8"/>
<accession>A0A397WSJ2</accession>
<dbReference type="GO" id="GO:0050567">
    <property type="term" value="F:glutaminyl-tRNA synthase (glutamine-hydrolyzing) activity"/>
    <property type="evidence" value="ECO:0007669"/>
    <property type="project" value="UniProtKB-UniRule"/>
</dbReference>
<dbReference type="GO" id="GO:0006450">
    <property type="term" value="P:regulation of translational fidelity"/>
    <property type="evidence" value="ECO:0007669"/>
    <property type="project" value="InterPro"/>
</dbReference>
<evidence type="ECO:0000256" key="6">
    <source>
        <dbReference type="PROSITE-ProRule" id="PRU10099"/>
    </source>
</evidence>
<dbReference type="InterPro" id="IPR027475">
    <property type="entry name" value="Asparaginase/glutaminase_AS2"/>
</dbReference>
<dbReference type="EMBL" id="MWMI01000001">
    <property type="protein sequence ID" value="RIB35636.1"/>
    <property type="molecule type" value="Genomic_DNA"/>
</dbReference>
<dbReference type="Pfam" id="PF17763">
    <property type="entry name" value="Asparaginase_C"/>
    <property type="match status" value="1"/>
</dbReference>
<dbReference type="Pfam" id="PF18195">
    <property type="entry name" value="GatD_N"/>
    <property type="match status" value="1"/>
</dbReference>
<dbReference type="GO" id="GO:0004067">
    <property type="term" value="F:asparaginase activity"/>
    <property type="evidence" value="ECO:0007669"/>
    <property type="project" value="UniProtKB-UniRule"/>
</dbReference>
<feature type="active site" evidence="5 7">
    <location>
        <position position="172"/>
    </location>
</feature>
<dbReference type="InterPro" id="IPR040919">
    <property type="entry name" value="Asparaginase_C"/>
</dbReference>
<dbReference type="InterPro" id="IPR027474">
    <property type="entry name" value="L-asparaginase_N"/>
</dbReference>
<evidence type="ECO:0000256" key="3">
    <source>
        <dbReference type="ARBA" id="ARBA00022840"/>
    </source>
</evidence>
<dbReference type="InterPro" id="IPR006033">
    <property type="entry name" value="AsnA_fam"/>
</dbReference>
<dbReference type="GO" id="GO:0006520">
    <property type="term" value="P:amino acid metabolic process"/>
    <property type="evidence" value="ECO:0007669"/>
    <property type="project" value="InterPro"/>
</dbReference>